<reference evidence="1 2" key="1">
    <citation type="submission" date="2016-12" db="EMBL/GenBank/DDBJ databases">
        <title>The new phylogeny of genus Mycobacterium.</title>
        <authorList>
            <person name="Tortoli E."/>
            <person name="Trovato A."/>
            <person name="Cirillo D.M."/>
        </authorList>
    </citation>
    <scope>NUCLEOTIDE SEQUENCE [LARGE SCALE GENOMIC DNA]</scope>
    <source>
        <strain evidence="1 2">DSM 45130</strain>
    </source>
</reference>
<dbReference type="AlphaFoldDB" id="A0A1X0DGD2"/>
<sequence length="211" mass="21864">MFDGKGGAVTEQTLAPRLSPERALLRVVGVQTVLGALLGALWALLAPPVHGVVALTKTGKRVHAYLGSEADHFFLSATLMLGLVSVLAVVTAVAVWHWRAHRGPVMVLTVVLGSITAAGAAAGVGTVLAWLRYGSLDIDGAPVTPEHKLHFVTEAPSVFFGTQPLQIALTLLLPAVAGALVYAIAAAGSPHDDLGGYPAQREPDLAPHVIM</sequence>
<gene>
    <name evidence="1" type="ORF">BST26_07885</name>
</gene>
<dbReference type="InterPro" id="IPR021213">
    <property type="entry name" value="DUF2567"/>
</dbReference>
<accession>A0A1X0DGD2</accession>
<evidence type="ECO:0000313" key="1">
    <source>
        <dbReference type="EMBL" id="ORA71453.1"/>
    </source>
</evidence>
<keyword evidence="2" id="KW-1185">Reference proteome</keyword>
<comment type="caution">
    <text evidence="1">The sequence shown here is derived from an EMBL/GenBank/DDBJ whole genome shotgun (WGS) entry which is preliminary data.</text>
</comment>
<dbReference type="Proteomes" id="UP000192801">
    <property type="component" value="Unassembled WGS sequence"/>
</dbReference>
<name>A0A1X0DGD2_9MYCO</name>
<dbReference type="EMBL" id="MVHS01000013">
    <property type="protein sequence ID" value="ORA71453.1"/>
    <property type="molecule type" value="Genomic_DNA"/>
</dbReference>
<dbReference type="RefSeq" id="WP_083030221.1">
    <property type="nucleotide sequence ID" value="NZ_MVHS01000013.1"/>
</dbReference>
<proteinExistence type="predicted"/>
<dbReference type="Pfam" id="PF10821">
    <property type="entry name" value="DUF2567"/>
    <property type="match status" value="1"/>
</dbReference>
<dbReference type="OrthoDB" id="4761780at2"/>
<evidence type="ECO:0000313" key="2">
    <source>
        <dbReference type="Proteomes" id="UP000192801"/>
    </source>
</evidence>
<protein>
    <submittedName>
        <fullName evidence="1">Uncharacterized protein</fullName>
    </submittedName>
</protein>
<dbReference type="STRING" id="444597.BST26_07885"/>
<organism evidence="1 2">
    <name type="scientific">Mycolicibacterium insubricum</name>
    <dbReference type="NCBI Taxonomy" id="444597"/>
    <lineage>
        <taxon>Bacteria</taxon>
        <taxon>Bacillati</taxon>
        <taxon>Actinomycetota</taxon>
        <taxon>Actinomycetes</taxon>
        <taxon>Mycobacteriales</taxon>
        <taxon>Mycobacteriaceae</taxon>
        <taxon>Mycolicibacterium</taxon>
    </lineage>
</organism>